<dbReference type="GO" id="GO:0008270">
    <property type="term" value="F:zinc ion binding"/>
    <property type="evidence" value="ECO:0007669"/>
    <property type="project" value="UniProtKB-KW"/>
</dbReference>
<dbReference type="Proteomes" id="UP001431783">
    <property type="component" value="Unassembled WGS sequence"/>
</dbReference>
<organism evidence="5 6">
    <name type="scientific">Henosepilachna vigintioctopunctata</name>
    <dbReference type="NCBI Taxonomy" id="420089"/>
    <lineage>
        <taxon>Eukaryota</taxon>
        <taxon>Metazoa</taxon>
        <taxon>Ecdysozoa</taxon>
        <taxon>Arthropoda</taxon>
        <taxon>Hexapoda</taxon>
        <taxon>Insecta</taxon>
        <taxon>Pterygota</taxon>
        <taxon>Neoptera</taxon>
        <taxon>Endopterygota</taxon>
        <taxon>Coleoptera</taxon>
        <taxon>Polyphaga</taxon>
        <taxon>Cucujiformia</taxon>
        <taxon>Coccinelloidea</taxon>
        <taxon>Coccinellidae</taxon>
        <taxon>Epilachninae</taxon>
        <taxon>Epilachnini</taxon>
        <taxon>Henosepilachna</taxon>
    </lineage>
</organism>
<dbReference type="AlphaFoldDB" id="A0AAW1UM62"/>
<dbReference type="EMBL" id="JARQZJ010000093">
    <property type="protein sequence ID" value="KAK9884696.1"/>
    <property type="molecule type" value="Genomic_DNA"/>
</dbReference>
<evidence type="ECO:0000256" key="3">
    <source>
        <dbReference type="ARBA" id="ARBA00022833"/>
    </source>
</evidence>
<keyword evidence="1" id="KW-0479">Metal-binding</keyword>
<dbReference type="Pfam" id="PF04500">
    <property type="entry name" value="FLYWCH"/>
    <property type="match status" value="1"/>
</dbReference>
<keyword evidence="6" id="KW-1185">Reference proteome</keyword>
<evidence type="ECO:0000256" key="1">
    <source>
        <dbReference type="ARBA" id="ARBA00022723"/>
    </source>
</evidence>
<name>A0AAW1UM62_9CUCU</name>
<feature type="domain" description="FLYWCH-type" evidence="4">
    <location>
        <begin position="36"/>
        <end position="87"/>
    </location>
</feature>
<evidence type="ECO:0000313" key="6">
    <source>
        <dbReference type="Proteomes" id="UP001431783"/>
    </source>
</evidence>
<reference evidence="5 6" key="1">
    <citation type="submission" date="2023-03" db="EMBL/GenBank/DDBJ databases">
        <title>Genome insight into feeding habits of ladybird beetles.</title>
        <authorList>
            <person name="Li H.-S."/>
            <person name="Huang Y.-H."/>
            <person name="Pang H."/>
        </authorList>
    </citation>
    <scope>NUCLEOTIDE SEQUENCE [LARGE SCALE GENOMIC DNA]</scope>
    <source>
        <strain evidence="5">SYSU_2023b</strain>
        <tissue evidence="5">Whole body</tissue>
    </source>
</reference>
<comment type="caution">
    <text evidence="5">The sequence shown here is derived from an EMBL/GenBank/DDBJ whole genome shotgun (WGS) entry which is preliminary data.</text>
</comment>
<evidence type="ECO:0000259" key="4">
    <source>
        <dbReference type="Pfam" id="PF04500"/>
    </source>
</evidence>
<evidence type="ECO:0000313" key="5">
    <source>
        <dbReference type="EMBL" id="KAK9884696.1"/>
    </source>
</evidence>
<accession>A0AAW1UM62</accession>
<evidence type="ECO:0000256" key="2">
    <source>
        <dbReference type="ARBA" id="ARBA00022771"/>
    </source>
</evidence>
<keyword evidence="2" id="KW-0863">Zinc-finger</keyword>
<dbReference type="InterPro" id="IPR007588">
    <property type="entry name" value="Znf_FLYWCH"/>
</dbReference>
<gene>
    <name evidence="5" type="ORF">WA026_007542</name>
</gene>
<dbReference type="Gene3D" id="2.20.25.240">
    <property type="match status" value="1"/>
</dbReference>
<proteinExistence type="predicted"/>
<sequence>MVRSAVMLQFISNGDVKTDEVEGFKDLIYFDVGTKNPKIIVHAFDFNLAKKTPNKTIWVCSNYYKTKCKCRVTTSGKMVFIRAEHNHLPRKPIPKFTNLLSQEVTIVKVPVRRFTR</sequence>
<protein>
    <recommendedName>
        <fullName evidence="4">FLYWCH-type domain-containing protein</fullName>
    </recommendedName>
</protein>
<keyword evidence="3" id="KW-0862">Zinc</keyword>